<accession>A0A173SLH2</accession>
<dbReference type="AlphaFoldDB" id="A0A173SLH2"/>
<dbReference type="RefSeq" id="WP_006785549.1">
    <property type="nucleotide sequence ID" value="NZ_CABJBH010000004.1"/>
</dbReference>
<name>A0A173SLH2_9FIRM</name>
<dbReference type="Proteomes" id="UP000487649">
    <property type="component" value="Unassembled WGS sequence"/>
</dbReference>
<reference evidence="1 2" key="1">
    <citation type="journal article" date="2019" name="Nat. Med.">
        <title>A library of human gut bacterial isolates paired with longitudinal multiomics data enables mechanistic microbiome research.</title>
        <authorList>
            <person name="Poyet M."/>
            <person name="Groussin M."/>
            <person name="Gibbons S.M."/>
            <person name="Avila-Pacheco J."/>
            <person name="Jiang X."/>
            <person name="Kearney S.M."/>
            <person name="Perrotta A.R."/>
            <person name="Berdy B."/>
            <person name="Zhao S."/>
            <person name="Lieberman T.D."/>
            <person name="Swanson P.K."/>
            <person name="Smith M."/>
            <person name="Roesemann S."/>
            <person name="Alexander J.E."/>
            <person name="Rich S.A."/>
            <person name="Livny J."/>
            <person name="Vlamakis H."/>
            <person name="Clish C."/>
            <person name="Bullock K."/>
            <person name="Deik A."/>
            <person name="Scott J."/>
            <person name="Pierce K.A."/>
            <person name="Xavier R.J."/>
            <person name="Alm E.J."/>
        </authorList>
    </citation>
    <scope>NUCLEOTIDE SEQUENCE [LARGE SCALE GENOMIC DNA]</scope>
    <source>
        <strain evidence="1 2">BIOML-A198</strain>
    </source>
</reference>
<proteinExistence type="predicted"/>
<sequence length="103" mass="12007">MQFKLDDTVQQFKLDFKGLYDEIKVDENYFESKEGHETVAITLTNELKVKEYIHCVVTFPDGGGYDVDFVYQNDEATPGITKEHYPTLAEVVEGWKRFISLYK</sequence>
<evidence type="ECO:0000313" key="2">
    <source>
        <dbReference type="Proteomes" id="UP000487649"/>
    </source>
</evidence>
<dbReference type="GeneID" id="60059563"/>
<evidence type="ECO:0000313" key="1">
    <source>
        <dbReference type="EMBL" id="MTK21197.1"/>
    </source>
</evidence>
<gene>
    <name evidence="1" type="ORF">GMA92_07155</name>
</gene>
<organism evidence="1 2">
    <name type="scientific">Turicibacter sanguinis</name>
    <dbReference type="NCBI Taxonomy" id="154288"/>
    <lineage>
        <taxon>Bacteria</taxon>
        <taxon>Bacillati</taxon>
        <taxon>Bacillota</taxon>
        <taxon>Erysipelotrichia</taxon>
        <taxon>Erysipelotrichales</taxon>
        <taxon>Turicibacteraceae</taxon>
        <taxon>Turicibacter</taxon>
    </lineage>
</organism>
<dbReference type="EMBL" id="WMQE01000013">
    <property type="protein sequence ID" value="MTK21197.1"/>
    <property type="molecule type" value="Genomic_DNA"/>
</dbReference>
<protein>
    <submittedName>
        <fullName evidence="1">Uncharacterized protein</fullName>
    </submittedName>
</protein>
<comment type="caution">
    <text evidence="1">The sequence shown here is derived from an EMBL/GenBank/DDBJ whole genome shotgun (WGS) entry which is preliminary data.</text>
</comment>